<evidence type="ECO:0000259" key="6">
    <source>
        <dbReference type="Pfam" id="PF07980"/>
    </source>
</evidence>
<evidence type="ECO:0000313" key="7">
    <source>
        <dbReference type="EMBL" id="GAL81037.1"/>
    </source>
</evidence>
<dbReference type="EMBL" id="BBNU01000013">
    <property type="protein sequence ID" value="GAL81037.1"/>
    <property type="molecule type" value="Genomic_DNA"/>
</dbReference>
<dbReference type="Gene3D" id="1.25.40.390">
    <property type="match status" value="1"/>
</dbReference>
<name>A0A090X6C4_9FLAO</name>
<dbReference type="Pfam" id="PF07980">
    <property type="entry name" value="SusD_RagB"/>
    <property type="match status" value="1"/>
</dbReference>
<comment type="subcellular location">
    <subcellularLocation>
        <location evidence="1">Cell outer membrane</location>
    </subcellularLocation>
</comment>
<keyword evidence="3" id="KW-0732">Signal</keyword>
<evidence type="ECO:0000256" key="5">
    <source>
        <dbReference type="ARBA" id="ARBA00023237"/>
    </source>
</evidence>
<gene>
    <name evidence="7" type="ORF">JCM19274_2211</name>
</gene>
<sequence length="113" mass="13280">MYLTIAECLAELNNIDLAKETLIAFTENRYTSSGWDIYKTYVNALSLADLKEEIQEERRREFAIEGQRWNDLRRTTQPELTKEFDGVTYVLEQNDDRYVIPFPNDAIINNPNL</sequence>
<keyword evidence="4" id="KW-0472">Membrane</keyword>
<dbReference type="InterPro" id="IPR012944">
    <property type="entry name" value="SusD_RagB_dom"/>
</dbReference>
<organism evidence="7 8">
    <name type="scientific">Algibacter lectus</name>
    <dbReference type="NCBI Taxonomy" id="221126"/>
    <lineage>
        <taxon>Bacteria</taxon>
        <taxon>Pseudomonadati</taxon>
        <taxon>Bacteroidota</taxon>
        <taxon>Flavobacteriia</taxon>
        <taxon>Flavobacteriales</taxon>
        <taxon>Flavobacteriaceae</taxon>
        <taxon>Algibacter</taxon>
    </lineage>
</organism>
<keyword evidence="5" id="KW-0998">Cell outer membrane</keyword>
<proteinExistence type="inferred from homology"/>
<evidence type="ECO:0000256" key="4">
    <source>
        <dbReference type="ARBA" id="ARBA00023136"/>
    </source>
</evidence>
<dbReference type="Proteomes" id="UP000029643">
    <property type="component" value="Unassembled WGS sequence"/>
</dbReference>
<comment type="caution">
    <text evidence="7">The sequence shown here is derived from an EMBL/GenBank/DDBJ whole genome shotgun (WGS) entry which is preliminary data.</text>
</comment>
<dbReference type="AlphaFoldDB" id="A0A090X6C4"/>
<dbReference type="InterPro" id="IPR011990">
    <property type="entry name" value="TPR-like_helical_dom_sf"/>
</dbReference>
<comment type="similarity">
    <text evidence="2">Belongs to the SusD family.</text>
</comment>
<feature type="domain" description="RagB/SusD" evidence="6">
    <location>
        <begin position="1"/>
        <end position="105"/>
    </location>
</feature>
<dbReference type="GO" id="GO:0009279">
    <property type="term" value="C:cell outer membrane"/>
    <property type="evidence" value="ECO:0007669"/>
    <property type="project" value="UniProtKB-SubCell"/>
</dbReference>
<dbReference type="SUPFAM" id="SSF48452">
    <property type="entry name" value="TPR-like"/>
    <property type="match status" value="1"/>
</dbReference>
<protein>
    <submittedName>
        <fullName evidence="7">Putative outer membrane protein</fullName>
    </submittedName>
</protein>
<evidence type="ECO:0000256" key="2">
    <source>
        <dbReference type="ARBA" id="ARBA00006275"/>
    </source>
</evidence>
<reference evidence="7" key="1">
    <citation type="journal article" date="2014" name="Genome Announc.">
        <title>Draft Genome Sequences of Marine Flavobacterium Algibacter lectus Strains SS8 and NR4.</title>
        <authorList>
            <person name="Takatani N."/>
            <person name="Nakanishi M."/>
            <person name="Meirelles P."/>
            <person name="Mino S."/>
            <person name="Suda W."/>
            <person name="Oshima K."/>
            <person name="Hattori M."/>
            <person name="Ohkuma M."/>
            <person name="Hosokawa M."/>
            <person name="Miyashita K."/>
            <person name="Thompson F.L."/>
            <person name="Niwa A."/>
            <person name="Sawabe T."/>
            <person name="Sawabe T."/>
        </authorList>
    </citation>
    <scope>NUCLEOTIDE SEQUENCE [LARGE SCALE GENOMIC DNA]</scope>
    <source>
        <strain evidence="7">JCM 19274</strain>
    </source>
</reference>
<evidence type="ECO:0000256" key="1">
    <source>
        <dbReference type="ARBA" id="ARBA00004442"/>
    </source>
</evidence>
<evidence type="ECO:0000313" key="8">
    <source>
        <dbReference type="Proteomes" id="UP000029643"/>
    </source>
</evidence>
<evidence type="ECO:0000256" key="3">
    <source>
        <dbReference type="ARBA" id="ARBA00022729"/>
    </source>
</evidence>
<accession>A0A090X6C4</accession>